<dbReference type="RefSeq" id="WP_015496764.1">
    <property type="nucleotide sequence ID" value="NC_020908.1"/>
</dbReference>
<accession>M9RNJ9</accession>
<dbReference type="InterPro" id="IPR036388">
    <property type="entry name" value="WH-like_DNA-bd_sf"/>
</dbReference>
<keyword evidence="3" id="KW-1185">Reference proteome</keyword>
<dbReference type="STRING" id="391616.OA238_c38310"/>
<gene>
    <name evidence="2" type="ORF">OA238_c38310</name>
</gene>
<evidence type="ECO:0000313" key="2">
    <source>
        <dbReference type="EMBL" id="AGI73777.1"/>
    </source>
</evidence>
<dbReference type="EMBL" id="CP003742">
    <property type="protein sequence ID" value="AGI73777.1"/>
    <property type="molecule type" value="Genomic_DNA"/>
</dbReference>
<dbReference type="Pfam" id="PF13730">
    <property type="entry name" value="HTH_36"/>
    <property type="match status" value="1"/>
</dbReference>
<organism evidence="2 3">
    <name type="scientific">Octadecabacter arcticus 238</name>
    <dbReference type="NCBI Taxonomy" id="391616"/>
    <lineage>
        <taxon>Bacteria</taxon>
        <taxon>Pseudomonadati</taxon>
        <taxon>Pseudomonadota</taxon>
        <taxon>Alphaproteobacteria</taxon>
        <taxon>Rhodobacterales</taxon>
        <taxon>Roseobacteraceae</taxon>
        <taxon>Octadecabacter</taxon>
    </lineage>
</organism>
<dbReference type="KEGG" id="oar:OA238_c38310"/>
<feature type="region of interest" description="Disordered" evidence="1">
    <location>
        <begin position="272"/>
        <end position="305"/>
    </location>
</feature>
<dbReference type="SUPFAM" id="SSF46785">
    <property type="entry name" value="Winged helix' DNA-binding domain"/>
    <property type="match status" value="1"/>
</dbReference>
<dbReference type="eggNOG" id="COG1846">
    <property type="taxonomic scope" value="Bacteria"/>
</dbReference>
<dbReference type="InterPro" id="IPR036390">
    <property type="entry name" value="WH_DNA-bd_sf"/>
</dbReference>
<evidence type="ECO:0000313" key="3">
    <source>
        <dbReference type="Proteomes" id="UP000004688"/>
    </source>
</evidence>
<dbReference type="HOGENOM" id="CLU_865663_0_0_5"/>
<feature type="region of interest" description="Disordered" evidence="1">
    <location>
        <begin position="87"/>
        <end position="111"/>
    </location>
</feature>
<evidence type="ECO:0008006" key="4">
    <source>
        <dbReference type="Google" id="ProtNLM"/>
    </source>
</evidence>
<feature type="compositionally biased region" description="Low complexity" evidence="1">
    <location>
        <begin position="88"/>
        <end position="99"/>
    </location>
</feature>
<proteinExistence type="predicted"/>
<dbReference type="Gene3D" id="1.10.10.10">
    <property type="entry name" value="Winged helix-like DNA-binding domain superfamily/Winged helix DNA-binding domain"/>
    <property type="match status" value="1"/>
</dbReference>
<evidence type="ECO:0000256" key="1">
    <source>
        <dbReference type="SAM" id="MobiDB-lite"/>
    </source>
</evidence>
<dbReference type="Proteomes" id="UP000004688">
    <property type="component" value="Chromosome"/>
</dbReference>
<sequence length="351" mass="39055">MSHAATNWAIQRRGLKPTTKIMLWHLCDRFNPDYGCFPSQARLAHDCEIGRATLNRHLDDLEARGLIRRIRSVDARTRQQRPTRYLLGFEPGFSPSGPGKPEGGDSAQDNADVLQIPCPDMRHGGRSEKAMSDNDLSAPIPPEPRLDLGHGAVSHFCENPCLKNGDSRVSNWDTNLVREPLRESVKEEEDAPARETGFDDFFGDLLQALGLDADQALPAWWQGWPARQHVQRWIDHLGMSQDRILAVARETREAHPAPPDGPKALDRAMERAVRRDADAAKQATASGRNPKRQRKRDAGPRPSDDQLAAFYAGMVNSDAYLPANAISSAMCGLMLTRKLVTPDQLRLRGVL</sequence>
<name>M9RNJ9_9RHOB</name>
<reference evidence="2 3" key="1">
    <citation type="journal article" date="2013" name="PLoS ONE">
        <title>Poles Apart: Arctic and Antarctic Octadecabacter strains Share High Genome Plasticity and a New Type of Xanthorhodopsin.</title>
        <authorList>
            <person name="Vollmers J."/>
            <person name="Voget S."/>
            <person name="Dietrich S."/>
            <person name="Gollnow K."/>
            <person name="Smits M."/>
            <person name="Meyer K."/>
            <person name="Brinkhoff T."/>
            <person name="Simon M."/>
            <person name="Daniel R."/>
        </authorList>
    </citation>
    <scope>NUCLEOTIDE SEQUENCE [LARGE SCALE GENOMIC DNA]</scope>
    <source>
        <strain evidence="2 3">238</strain>
    </source>
</reference>
<dbReference type="OrthoDB" id="7864318at2"/>
<protein>
    <recommendedName>
        <fullName evidence="4">Helix-turn-helix domain-containing protein</fullName>
    </recommendedName>
</protein>
<dbReference type="AlphaFoldDB" id="M9RNJ9"/>